<evidence type="ECO:0000313" key="4">
    <source>
        <dbReference type="Proteomes" id="UP000291097"/>
    </source>
</evidence>
<gene>
    <name evidence="3" type="ORF">BDK88_2054</name>
</gene>
<proteinExistence type="predicted"/>
<comment type="caution">
    <text evidence="3">The sequence shown here is derived from an EMBL/GenBank/DDBJ whole genome shotgun (WGS) entry which is preliminary data.</text>
</comment>
<sequence length="263" mass="28277">MRSPAPTARTGFRIRPPRSSSDSPRRSPSRSTTMDGLSLNPSAARRHGGWKSNRSCLRKSTGRIGSPSVRTTARSHISFSTVLRSRPSNGSRDARTPIVHLAVLAISLLVFLATVVGWPLAAGWRRYRGQAGAFEGTEPPLRYARWVAGATSGAFLVFAVAFAAILATDPTGLLLGDPLRFRLLLVVPLLGAIGTVPDGRAGRTRVVRAPVGTAGPASLHGRRDRRRRHLLGARLLEPAVVPDVTDEPIRRSHSSEIVRGNAE</sequence>
<feature type="region of interest" description="Disordered" evidence="1">
    <location>
        <begin position="1"/>
        <end position="72"/>
    </location>
</feature>
<name>A0A482Y6V3_9EURY</name>
<evidence type="ECO:0000313" key="3">
    <source>
        <dbReference type="EMBL" id="RZV10853.1"/>
    </source>
</evidence>
<reference evidence="3 4" key="1">
    <citation type="submission" date="2019-02" db="EMBL/GenBank/DDBJ databases">
        <title>Genomic Encyclopedia of Archaeal and Bacterial Type Strains, Phase II (KMG-II): from individual species to whole genera.</title>
        <authorList>
            <person name="Goeker M."/>
        </authorList>
    </citation>
    <scope>NUCLEOTIDE SEQUENCE [LARGE SCALE GENOMIC DNA]</scope>
    <source>
        <strain evidence="3 4">DSM 18328</strain>
    </source>
</reference>
<dbReference type="AlphaFoldDB" id="A0A482Y6V3"/>
<protein>
    <submittedName>
        <fullName evidence="3">Uncharacterized protein</fullName>
    </submittedName>
</protein>
<feature type="transmembrane region" description="Helical" evidence="2">
    <location>
        <begin position="98"/>
        <end position="122"/>
    </location>
</feature>
<organism evidence="3 4">
    <name type="scientific">Natrinema hispanicum</name>
    <dbReference type="NCBI Taxonomy" id="392421"/>
    <lineage>
        <taxon>Archaea</taxon>
        <taxon>Methanobacteriati</taxon>
        <taxon>Methanobacteriota</taxon>
        <taxon>Stenosarchaea group</taxon>
        <taxon>Halobacteria</taxon>
        <taxon>Halobacteriales</taxon>
        <taxon>Natrialbaceae</taxon>
        <taxon>Natrinema</taxon>
    </lineage>
</organism>
<evidence type="ECO:0000256" key="2">
    <source>
        <dbReference type="SAM" id="Phobius"/>
    </source>
</evidence>
<feature type="transmembrane region" description="Helical" evidence="2">
    <location>
        <begin position="143"/>
        <end position="167"/>
    </location>
</feature>
<keyword evidence="2" id="KW-1133">Transmembrane helix</keyword>
<dbReference type="Proteomes" id="UP000291097">
    <property type="component" value="Unassembled WGS sequence"/>
</dbReference>
<keyword evidence="2" id="KW-0472">Membrane</keyword>
<keyword evidence="2" id="KW-0812">Transmembrane</keyword>
<feature type="compositionally biased region" description="Polar residues" evidence="1">
    <location>
        <begin position="32"/>
        <end position="41"/>
    </location>
</feature>
<feature type="transmembrane region" description="Helical" evidence="2">
    <location>
        <begin position="179"/>
        <end position="196"/>
    </location>
</feature>
<dbReference type="EMBL" id="SHMP01000004">
    <property type="protein sequence ID" value="RZV10853.1"/>
    <property type="molecule type" value="Genomic_DNA"/>
</dbReference>
<accession>A0A482Y6V3</accession>
<evidence type="ECO:0000256" key="1">
    <source>
        <dbReference type="SAM" id="MobiDB-lite"/>
    </source>
</evidence>